<feature type="non-terminal residue" evidence="2">
    <location>
        <position position="100"/>
    </location>
</feature>
<dbReference type="AlphaFoldDB" id="A0A026X050"/>
<dbReference type="EMBL" id="KK107054">
    <property type="protein sequence ID" value="EZA61473.1"/>
    <property type="molecule type" value="Genomic_DNA"/>
</dbReference>
<feature type="region of interest" description="Disordered" evidence="1">
    <location>
        <begin position="39"/>
        <end position="58"/>
    </location>
</feature>
<organism evidence="2 3">
    <name type="scientific">Ooceraea biroi</name>
    <name type="common">Clonal raider ant</name>
    <name type="synonym">Cerapachys biroi</name>
    <dbReference type="NCBI Taxonomy" id="2015173"/>
    <lineage>
        <taxon>Eukaryota</taxon>
        <taxon>Metazoa</taxon>
        <taxon>Ecdysozoa</taxon>
        <taxon>Arthropoda</taxon>
        <taxon>Hexapoda</taxon>
        <taxon>Insecta</taxon>
        <taxon>Pterygota</taxon>
        <taxon>Neoptera</taxon>
        <taxon>Endopterygota</taxon>
        <taxon>Hymenoptera</taxon>
        <taxon>Apocrita</taxon>
        <taxon>Aculeata</taxon>
        <taxon>Formicoidea</taxon>
        <taxon>Formicidae</taxon>
        <taxon>Dorylinae</taxon>
        <taxon>Ooceraea</taxon>
    </lineage>
</organism>
<name>A0A026X050_OOCBI</name>
<accession>A0A026X050</accession>
<proteinExistence type="predicted"/>
<dbReference type="Proteomes" id="UP000053097">
    <property type="component" value="Unassembled WGS sequence"/>
</dbReference>
<reference evidence="2 3" key="1">
    <citation type="journal article" date="2014" name="Curr. Biol.">
        <title>The genome of the clonal raider ant Cerapachys biroi.</title>
        <authorList>
            <person name="Oxley P.R."/>
            <person name="Ji L."/>
            <person name="Fetter-Pruneda I."/>
            <person name="McKenzie S.K."/>
            <person name="Li C."/>
            <person name="Hu H."/>
            <person name="Zhang G."/>
            <person name="Kronauer D.J."/>
        </authorList>
    </citation>
    <scope>NUCLEOTIDE SEQUENCE [LARGE SCALE GENOMIC DNA]</scope>
</reference>
<feature type="region of interest" description="Disordered" evidence="1">
    <location>
        <begin position="72"/>
        <end position="100"/>
    </location>
</feature>
<keyword evidence="3" id="KW-1185">Reference proteome</keyword>
<evidence type="ECO:0000256" key="1">
    <source>
        <dbReference type="SAM" id="MobiDB-lite"/>
    </source>
</evidence>
<gene>
    <name evidence="2" type="ORF">X777_07806</name>
</gene>
<evidence type="ECO:0000313" key="3">
    <source>
        <dbReference type="Proteomes" id="UP000053097"/>
    </source>
</evidence>
<sequence>ELRTLIVVGWCSPQDYLVWCTSKGESITARALWSRMDSGDHRSTSRLCSSPVPPRTERSLDARAQTVEKVNKETAGTRTSRHVARGETVPGTRNGEHLCR</sequence>
<feature type="non-terminal residue" evidence="2">
    <location>
        <position position="1"/>
    </location>
</feature>
<protein>
    <submittedName>
        <fullName evidence="2">Uncharacterized protein</fullName>
    </submittedName>
</protein>
<evidence type="ECO:0000313" key="2">
    <source>
        <dbReference type="EMBL" id="EZA61473.1"/>
    </source>
</evidence>